<proteinExistence type="predicted"/>
<evidence type="ECO:0000313" key="2">
    <source>
        <dbReference type="Proteomes" id="UP000660611"/>
    </source>
</evidence>
<dbReference type="AlphaFoldDB" id="A0A919PSS1"/>
<comment type="caution">
    <text evidence="1">The sequence shown here is derived from an EMBL/GenBank/DDBJ whole genome shotgun (WGS) entry which is preliminary data.</text>
</comment>
<name>A0A919PSS1_9ACTN</name>
<protein>
    <submittedName>
        <fullName evidence="1">Uncharacterized protein</fullName>
    </submittedName>
</protein>
<keyword evidence="2" id="KW-1185">Reference proteome</keyword>
<gene>
    <name evidence="1" type="ORF">Dsi01nite_070930</name>
</gene>
<dbReference type="Proteomes" id="UP000660611">
    <property type="component" value="Unassembled WGS sequence"/>
</dbReference>
<evidence type="ECO:0000313" key="1">
    <source>
        <dbReference type="EMBL" id="GIG49052.1"/>
    </source>
</evidence>
<dbReference type="EMBL" id="BONQ01000110">
    <property type="protein sequence ID" value="GIG49052.1"/>
    <property type="molecule type" value="Genomic_DNA"/>
</dbReference>
<organism evidence="1 2">
    <name type="scientific">Dactylosporangium siamense</name>
    <dbReference type="NCBI Taxonomy" id="685454"/>
    <lineage>
        <taxon>Bacteria</taxon>
        <taxon>Bacillati</taxon>
        <taxon>Actinomycetota</taxon>
        <taxon>Actinomycetes</taxon>
        <taxon>Micromonosporales</taxon>
        <taxon>Micromonosporaceae</taxon>
        <taxon>Dactylosporangium</taxon>
    </lineage>
</organism>
<reference evidence="1" key="1">
    <citation type="submission" date="2021-01" db="EMBL/GenBank/DDBJ databases">
        <title>Whole genome shotgun sequence of Dactylosporangium siamense NBRC 106093.</title>
        <authorList>
            <person name="Komaki H."/>
            <person name="Tamura T."/>
        </authorList>
    </citation>
    <scope>NUCLEOTIDE SEQUENCE</scope>
    <source>
        <strain evidence="1">NBRC 106093</strain>
    </source>
</reference>
<sequence>MLVSGVRSSCDMSRRNLVRIQSDREGGVRIEGSLPMRHISPVGLNVAFRTGSVARNGTRPG</sequence>
<accession>A0A919PSS1</accession>